<feature type="domain" description="Ferric siderophore reductase C-terminal" evidence="1">
    <location>
        <begin position="167"/>
        <end position="185"/>
    </location>
</feature>
<reference evidence="2" key="2">
    <citation type="submission" date="2020-09" db="EMBL/GenBank/DDBJ databases">
        <authorList>
            <person name="Sun Q."/>
            <person name="Zhou Y."/>
        </authorList>
    </citation>
    <scope>NUCLEOTIDE SEQUENCE</scope>
    <source>
        <strain evidence="2">CGMCC 4.7278</strain>
    </source>
</reference>
<name>A0A917QAM6_9NOCA</name>
<evidence type="ECO:0000259" key="1">
    <source>
        <dbReference type="Pfam" id="PF11575"/>
    </source>
</evidence>
<protein>
    <submittedName>
        <fullName evidence="2">Fe-S oxidoreductase</fullName>
    </submittedName>
</protein>
<sequence>MSRVRGDVLAEPAFVERAIAAMSASWGTDAARVGGTLWWCMLASALVDPVIRARLVNTAEPTMALDSIECELRPDGGIDRVYGTATTEPTALHQTLATVIDQVATVSGAGKAALWAVVADAIGNRALDAAGTQAHGAKIATELAADIGTPTPRFIEVNARTFVNRISCCLVFEVPTCEMCTSCPKRPKAERDARLARI</sequence>
<dbReference type="EMBL" id="BMMW01000001">
    <property type="protein sequence ID" value="GGK40232.1"/>
    <property type="molecule type" value="Genomic_DNA"/>
</dbReference>
<reference evidence="2" key="1">
    <citation type="journal article" date="2014" name="Int. J. Syst. Evol. Microbiol.">
        <title>Complete genome sequence of Corynebacterium casei LMG S-19264T (=DSM 44701T), isolated from a smear-ripened cheese.</title>
        <authorList>
            <consortium name="US DOE Joint Genome Institute (JGI-PGF)"/>
            <person name="Walter F."/>
            <person name="Albersmeier A."/>
            <person name="Kalinowski J."/>
            <person name="Ruckert C."/>
        </authorList>
    </citation>
    <scope>NUCLEOTIDE SEQUENCE</scope>
    <source>
        <strain evidence="2">CGMCC 4.7278</strain>
    </source>
</reference>
<dbReference type="Pfam" id="PF11575">
    <property type="entry name" value="FhuF_C"/>
    <property type="match status" value="1"/>
</dbReference>
<accession>A0A917QAM6</accession>
<comment type="caution">
    <text evidence="2">The sequence shown here is derived from an EMBL/GenBank/DDBJ whole genome shotgun (WGS) entry which is preliminary data.</text>
</comment>
<keyword evidence="3" id="KW-1185">Reference proteome</keyword>
<dbReference type="InterPro" id="IPR024726">
    <property type="entry name" value="FhuF_C"/>
</dbReference>
<dbReference type="AlphaFoldDB" id="A0A917QAM6"/>
<gene>
    <name evidence="2" type="ORF">GCM10011591_09850</name>
</gene>
<organism evidence="2 3">
    <name type="scientific">Nocardia camponoti</name>
    <dbReference type="NCBI Taxonomy" id="1616106"/>
    <lineage>
        <taxon>Bacteria</taxon>
        <taxon>Bacillati</taxon>
        <taxon>Actinomycetota</taxon>
        <taxon>Actinomycetes</taxon>
        <taxon>Mycobacteriales</taxon>
        <taxon>Nocardiaceae</taxon>
        <taxon>Nocardia</taxon>
    </lineage>
</organism>
<evidence type="ECO:0000313" key="2">
    <source>
        <dbReference type="EMBL" id="GGK40232.1"/>
    </source>
</evidence>
<dbReference type="Proteomes" id="UP000612956">
    <property type="component" value="Unassembled WGS sequence"/>
</dbReference>
<dbReference type="GO" id="GO:0051537">
    <property type="term" value="F:2 iron, 2 sulfur cluster binding"/>
    <property type="evidence" value="ECO:0007669"/>
    <property type="project" value="InterPro"/>
</dbReference>
<proteinExistence type="predicted"/>
<evidence type="ECO:0000313" key="3">
    <source>
        <dbReference type="Proteomes" id="UP000612956"/>
    </source>
</evidence>